<name>A0A2C9VZZ8_MANES</name>
<evidence type="ECO:0000313" key="1">
    <source>
        <dbReference type="EMBL" id="OAY52156.1"/>
    </source>
</evidence>
<proteinExistence type="predicted"/>
<sequence length="181" mass="20560">MNGLKSAIRKSTKDNDDALREKLQSFMKIMMGVTLRKEIRQSTKDNDALREELRAFMDIMMSDKCKEICSSEEGMLKTENRGKKDGKSESRELLPIPREFFTPIQGIKIVLETLGILLVLLKLPKNELVIFGGKEPHDVNSANDENVQGFEHEIIPEASLVNSRYQEVELGNIPKKNRGRG</sequence>
<organism evidence="1">
    <name type="scientific">Manihot esculenta</name>
    <name type="common">Cassava</name>
    <name type="synonym">Jatropha manihot</name>
    <dbReference type="NCBI Taxonomy" id="3983"/>
    <lineage>
        <taxon>Eukaryota</taxon>
        <taxon>Viridiplantae</taxon>
        <taxon>Streptophyta</taxon>
        <taxon>Embryophyta</taxon>
        <taxon>Tracheophyta</taxon>
        <taxon>Spermatophyta</taxon>
        <taxon>Magnoliopsida</taxon>
        <taxon>eudicotyledons</taxon>
        <taxon>Gunneridae</taxon>
        <taxon>Pentapetalae</taxon>
        <taxon>rosids</taxon>
        <taxon>fabids</taxon>
        <taxon>Malpighiales</taxon>
        <taxon>Euphorbiaceae</taxon>
        <taxon>Crotonoideae</taxon>
        <taxon>Manihoteae</taxon>
        <taxon>Manihot</taxon>
    </lineage>
</organism>
<dbReference type="AlphaFoldDB" id="A0A2C9VZZ8"/>
<protein>
    <submittedName>
        <fullName evidence="1">Uncharacterized protein</fullName>
    </submittedName>
</protein>
<accession>A0A2C9VZZ8</accession>
<gene>
    <name evidence="1" type="ORF">MANES_04G062100</name>
</gene>
<dbReference type="EMBL" id="CM004390">
    <property type="protein sequence ID" value="OAY52156.1"/>
    <property type="molecule type" value="Genomic_DNA"/>
</dbReference>
<reference evidence="1" key="1">
    <citation type="submission" date="2016-02" db="EMBL/GenBank/DDBJ databases">
        <title>WGS assembly of Manihot esculenta.</title>
        <authorList>
            <person name="Bredeson J.V."/>
            <person name="Prochnik S.E."/>
            <person name="Lyons J.B."/>
            <person name="Schmutz J."/>
            <person name="Grimwood J."/>
            <person name="Vrebalov J."/>
            <person name="Bart R.S."/>
            <person name="Amuge T."/>
            <person name="Ferguson M.E."/>
            <person name="Green R."/>
            <person name="Putnam N."/>
            <person name="Stites J."/>
            <person name="Rounsley S."/>
            <person name="Rokhsar D.S."/>
        </authorList>
    </citation>
    <scope>NUCLEOTIDE SEQUENCE [LARGE SCALE GENOMIC DNA]</scope>
    <source>
        <tissue evidence="1">Leaf</tissue>
    </source>
</reference>